<dbReference type="PROSITE" id="PS00018">
    <property type="entry name" value="EF_HAND_1"/>
    <property type="match status" value="3"/>
</dbReference>
<dbReference type="FunFam" id="1.10.238.10:FF:000178">
    <property type="entry name" value="Calmodulin-2 A"/>
    <property type="match status" value="1"/>
</dbReference>
<keyword evidence="1" id="KW-0677">Repeat</keyword>
<dbReference type="AlphaFoldDB" id="A0A5K0X311"/>
<dbReference type="GO" id="GO:0043226">
    <property type="term" value="C:organelle"/>
    <property type="evidence" value="ECO:0007669"/>
    <property type="project" value="UniProtKB-ARBA"/>
</dbReference>
<dbReference type="EMBL" id="LR721775">
    <property type="protein sequence ID" value="VVV59121.1"/>
    <property type="molecule type" value="Genomic_DNA"/>
</dbReference>
<dbReference type="InterPro" id="IPR002048">
    <property type="entry name" value="EF_hand_dom"/>
</dbReference>
<protein>
    <recommendedName>
        <fullName evidence="3">EF-hand domain-containing protein</fullName>
    </recommendedName>
</protein>
<reference evidence="4" key="1">
    <citation type="submission" date="2019-09" db="EMBL/GenBank/DDBJ databases">
        <authorList>
            <person name="Zhang L."/>
        </authorList>
    </citation>
    <scope>NUCLEOTIDE SEQUENCE</scope>
</reference>
<dbReference type="OMA" id="HEFLEMN"/>
<dbReference type="InterPro" id="IPR011992">
    <property type="entry name" value="EF-hand-dom_pair"/>
</dbReference>
<dbReference type="GO" id="GO:0005509">
    <property type="term" value="F:calcium ion binding"/>
    <property type="evidence" value="ECO:0007669"/>
    <property type="project" value="InterPro"/>
</dbReference>
<feature type="domain" description="EF-hand" evidence="3">
    <location>
        <begin position="12"/>
        <end position="47"/>
    </location>
</feature>
<dbReference type="PROSITE" id="PS50222">
    <property type="entry name" value="EF_HAND_2"/>
    <property type="match status" value="3"/>
</dbReference>
<name>A0A5K0X311_9MAGN</name>
<dbReference type="SUPFAM" id="SSF47473">
    <property type="entry name" value="EF-hand"/>
    <property type="match status" value="1"/>
</dbReference>
<dbReference type="InterPro" id="IPR018247">
    <property type="entry name" value="EF_Hand_1_Ca_BS"/>
</dbReference>
<evidence type="ECO:0000256" key="1">
    <source>
        <dbReference type="ARBA" id="ARBA00022737"/>
    </source>
</evidence>
<feature type="domain" description="EF-hand" evidence="3">
    <location>
        <begin position="48"/>
        <end position="83"/>
    </location>
</feature>
<feature type="domain" description="EF-hand" evidence="3">
    <location>
        <begin position="124"/>
        <end position="157"/>
    </location>
</feature>
<evidence type="ECO:0000313" key="4">
    <source>
        <dbReference type="EMBL" id="VVV59121.1"/>
    </source>
</evidence>
<proteinExistence type="predicted"/>
<evidence type="ECO:0000256" key="2">
    <source>
        <dbReference type="ARBA" id="ARBA00022837"/>
    </source>
</evidence>
<dbReference type="Pfam" id="PF13833">
    <property type="entry name" value="EF-hand_8"/>
    <property type="match status" value="1"/>
</dbReference>
<keyword evidence="2" id="KW-0106">Calcium</keyword>
<gene>
    <name evidence="4" type="ORF">NYM_LOCUS4952</name>
</gene>
<dbReference type="Pfam" id="PF13499">
    <property type="entry name" value="EF-hand_7"/>
    <property type="match status" value="1"/>
</dbReference>
<accession>A0A5K0X311</accession>
<dbReference type="Gene3D" id="1.10.238.10">
    <property type="entry name" value="EF-hand"/>
    <property type="match status" value="2"/>
</dbReference>
<sequence>MASRASSPDVLSHVQELLEAFTAFDSDDDGLVSAAELAGILSSMGYNATEEEVTGMMREADVDGDGQLSLEEFLEMSLKNVDLGSLAGLLRSALEMLDAAADDGGDEIDGVMLYELVNGLGSGVTKEQCEALIAALDVDGDGMVGLDDFKTIANALL</sequence>
<dbReference type="CDD" id="cd00051">
    <property type="entry name" value="EFh"/>
    <property type="match status" value="1"/>
</dbReference>
<dbReference type="OrthoDB" id="26525at2759"/>
<organism evidence="4">
    <name type="scientific">Nymphaea colorata</name>
    <name type="common">pocket water lily</name>
    <dbReference type="NCBI Taxonomy" id="210225"/>
    <lineage>
        <taxon>Eukaryota</taxon>
        <taxon>Viridiplantae</taxon>
        <taxon>Streptophyta</taxon>
        <taxon>Embryophyta</taxon>
        <taxon>Tracheophyta</taxon>
        <taxon>Spermatophyta</taxon>
        <taxon>Magnoliopsida</taxon>
        <taxon>Nymphaeales</taxon>
        <taxon>Nymphaeaceae</taxon>
        <taxon>Nymphaea</taxon>
    </lineage>
</organism>
<dbReference type="Gramene" id="NC10G0164980.1">
    <property type="protein sequence ID" value="NC10G0164980.1:cds"/>
    <property type="gene ID" value="NC10G0164980"/>
</dbReference>
<dbReference type="SMART" id="SM00054">
    <property type="entry name" value="EFh"/>
    <property type="match status" value="3"/>
</dbReference>
<dbReference type="InterPro" id="IPR050145">
    <property type="entry name" value="Centrin_CML-like"/>
</dbReference>
<dbReference type="PANTHER" id="PTHR23050">
    <property type="entry name" value="CALCIUM BINDING PROTEIN"/>
    <property type="match status" value="1"/>
</dbReference>
<evidence type="ECO:0000259" key="3">
    <source>
        <dbReference type="PROSITE" id="PS50222"/>
    </source>
</evidence>